<dbReference type="Pfam" id="PF16366">
    <property type="entry name" value="CEBP_ZZ"/>
    <property type="match status" value="1"/>
</dbReference>
<keyword evidence="4 5" id="KW-0694">RNA-binding</keyword>
<dbReference type="AlphaFoldDB" id="A0AA85KI41"/>
<dbReference type="PANTHER" id="PTHR12566:SF12">
    <property type="entry name" value="TRANSLATIONAL REGULATOR ORB2"/>
    <property type="match status" value="1"/>
</dbReference>
<dbReference type="FunFam" id="3.30.70.330:FF:000008">
    <property type="entry name" value="Cytoplasmic polyadenylation element-binding 2 isoform X2"/>
    <property type="match status" value="1"/>
</dbReference>
<dbReference type="InterPro" id="IPR000504">
    <property type="entry name" value="RRM_dom"/>
</dbReference>
<dbReference type="InterPro" id="IPR034819">
    <property type="entry name" value="CPEB"/>
</dbReference>
<keyword evidence="7" id="KW-1185">Reference proteome</keyword>
<dbReference type="Gene3D" id="3.30.70.330">
    <property type="match status" value="2"/>
</dbReference>
<dbReference type="CDD" id="cd19757">
    <property type="entry name" value="Bbox1"/>
    <property type="match status" value="1"/>
</dbReference>
<dbReference type="PROSITE" id="PS50102">
    <property type="entry name" value="RRM"/>
    <property type="match status" value="2"/>
</dbReference>
<dbReference type="GO" id="GO:0000900">
    <property type="term" value="F:mRNA regulatory element binding translation repressor activity"/>
    <property type="evidence" value="ECO:0007669"/>
    <property type="project" value="TreeGrafter"/>
</dbReference>
<dbReference type="GO" id="GO:0043022">
    <property type="term" value="F:ribosome binding"/>
    <property type="evidence" value="ECO:0007669"/>
    <property type="project" value="TreeGrafter"/>
</dbReference>
<dbReference type="InterPro" id="IPR038446">
    <property type="entry name" value="CEBP_ZZ_sf"/>
</dbReference>
<dbReference type="GO" id="GO:0043005">
    <property type="term" value="C:neuron projection"/>
    <property type="evidence" value="ECO:0007669"/>
    <property type="project" value="TreeGrafter"/>
</dbReference>
<dbReference type="CDD" id="cd12724">
    <property type="entry name" value="RRM1_CPEB2_like"/>
    <property type="match status" value="1"/>
</dbReference>
<dbReference type="GO" id="GO:0005737">
    <property type="term" value="C:cytoplasm"/>
    <property type="evidence" value="ECO:0007669"/>
    <property type="project" value="UniProtKB-SubCell"/>
</dbReference>
<dbReference type="GO" id="GO:2000766">
    <property type="term" value="P:negative regulation of cytoplasmic translation"/>
    <property type="evidence" value="ECO:0007669"/>
    <property type="project" value="TreeGrafter"/>
</dbReference>
<dbReference type="InterPro" id="IPR032296">
    <property type="entry name" value="CEBP_ZZ"/>
</dbReference>
<dbReference type="SUPFAM" id="SSF54928">
    <property type="entry name" value="RNA-binding domain, RBD"/>
    <property type="match status" value="1"/>
</dbReference>
<dbReference type="GO" id="GO:0003730">
    <property type="term" value="F:mRNA 3'-UTR binding"/>
    <property type="evidence" value="ECO:0007669"/>
    <property type="project" value="InterPro"/>
</dbReference>
<dbReference type="InterPro" id="IPR012677">
    <property type="entry name" value="Nucleotide-bd_a/b_plait_sf"/>
</dbReference>
<reference evidence="8" key="2">
    <citation type="submission" date="2023-11" db="UniProtKB">
        <authorList>
            <consortium name="WormBaseParasite"/>
        </authorList>
    </citation>
    <scope>IDENTIFICATION</scope>
</reference>
<dbReference type="GO" id="GO:0008135">
    <property type="term" value="F:translation factor activity, RNA binding"/>
    <property type="evidence" value="ECO:0007669"/>
    <property type="project" value="TreeGrafter"/>
</dbReference>
<dbReference type="FunFam" id="4.10.640.40:FF:000001">
    <property type="entry name" value="Cytoplasmic polyadenylation element-binding 2 isoform X2"/>
    <property type="match status" value="1"/>
</dbReference>
<proteinExistence type="predicted"/>
<evidence type="ECO:0000313" key="7">
    <source>
        <dbReference type="Proteomes" id="UP000050795"/>
    </source>
</evidence>
<reference evidence="7" key="1">
    <citation type="submission" date="2022-06" db="EMBL/GenBank/DDBJ databases">
        <authorList>
            <person name="Berger JAMES D."/>
            <person name="Berger JAMES D."/>
        </authorList>
    </citation>
    <scope>NUCLEOTIDE SEQUENCE [LARGE SCALE GENOMIC DNA]</scope>
</reference>
<dbReference type="GO" id="GO:0005634">
    <property type="term" value="C:nucleus"/>
    <property type="evidence" value="ECO:0007669"/>
    <property type="project" value="TreeGrafter"/>
</dbReference>
<keyword evidence="3" id="KW-0677">Repeat</keyword>
<dbReference type="PANTHER" id="PTHR12566">
    <property type="entry name" value="CYTOPLASMIC POLYADENYLATION ELEMENT BINDING PROTEIN CPEB"/>
    <property type="match status" value="1"/>
</dbReference>
<evidence type="ECO:0000256" key="2">
    <source>
        <dbReference type="ARBA" id="ARBA00022490"/>
    </source>
</evidence>
<organism evidence="7 8">
    <name type="scientific">Trichobilharzia regenti</name>
    <name type="common">Nasal bird schistosome</name>
    <dbReference type="NCBI Taxonomy" id="157069"/>
    <lineage>
        <taxon>Eukaryota</taxon>
        <taxon>Metazoa</taxon>
        <taxon>Spiralia</taxon>
        <taxon>Lophotrochozoa</taxon>
        <taxon>Platyhelminthes</taxon>
        <taxon>Trematoda</taxon>
        <taxon>Digenea</taxon>
        <taxon>Strigeidida</taxon>
        <taxon>Schistosomatoidea</taxon>
        <taxon>Schistosomatidae</taxon>
        <taxon>Trichobilharzia</taxon>
    </lineage>
</organism>
<dbReference type="SMART" id="SM00360">
    <property type="entry name" value="RRM"/>
    <property type="match status" value="2"/>
</dbReference>
<keyword evidence="2" id="KW-0963">Cytoplasm</keyword>
<evidence type="ECO:0000256" key="1">
    <source>
        <dbReference type="ARBA" id="ARBA00004496"/>
    </source>
</evidence>
<evidence type="ECO:0000259" key="6">
    <source>
        <dbReference type="PROSITE" id="PS50102"/>
    </source>
</evidence>
<feature type="domain" description="RRM" evidence="6">
    <location>
        <begin position="223"/>
        <end position="301"/>
    </location>
</feature>
<dbReference type="CDD" id="cd12726">
    <property type="entry name" value="RRM2_CPEB2_like"/>
    <property type="match status" value="1"/>
</dbReference>
<sequence length="371" mass="41343">MEVIKSFEISSIGSNVMTSNANNASVGAFDDLALPSGFGEVEQQISTLNSVNQVPVLGASSIHNSAPMINGTSNHSSGFNNLSGYNGSSMLSSVGMTNPYSMFANIFTREEGYSRKVFVGGLPPDIDEEEITTAFRRFGPLIVDWPHKTESKAYFPPKGYCFLLFQDERSVQSLISACIVDEGKFYWCVSSPTMKDKPVQIRPWNLADSDFVMDGSQPLDPRKTIFVGGVPRPLRAIELALIMDRLYGGVCYAGIDTDPELKYPKGAGRVAFSNQQSYIAAISARFVQLQHNEIDKRVEVKPYVLDNQMCDECQGTRCGGKFAPFFCANVTCLQYYCEQCWVQIHSRYGREYHKPLVKEGAERPRPALYRW</sequence>
<evidence type="ECO:0000256" key="3">
    <source>
        <dbReference type="ARBA" id="ARBA00022737"/>
    </source>
</evidence>
<dbReference type="FunFam" id="3.30.70.330:FF:000009">
    <property type="entry name" value="cytoplasmic polyadenylation element-binding protein 2 isoform X1"/>
    <property type="match status" value="1"/>
</dbReference>
<dbReference type="Proteomes" id="UP000050795">
    <property type="component" value="Unassembled WGS sequence"/>
</dbReference>
<dbReference type="InterPro" id="IPR035979">
    <property type="entry name" value="RBD_domain_sf"/>
</dbReference>
<dbReference type="Pfam" id="PF16367">
    <property type="entry name" value="RRM_7"/>
    <property type="match status" value="1"/>
</dbReference>
<comment type="subcellular location">
    <subcellularLocation>
        <location evidence="1">Cytoplasm</location>
    </subcellularLocation>
</comment>
<protein>
    <recommendedName>
        <fullName evidence="6">RRM domain-containing protein</fullName>
    </recommendedName>
</protein>
<evidence type="ECO:0000256" key="4">
    <source>
        <dbReference type="ARBA" id="ARBA00022884"/>
    </source>
</evidence>
<feature type="domain" description="RRM" evidence="6">
    <location>
        <begin position="115"/>
        <end position="202"/>
    </location>
</feature>
<dbReference type="GO" id="GO:0045202">
    <property type="term" value="C:synapse"/>
    <property type="evidence" value="ECO:0007669"/>
    <property type="project" value="TreeGrafter"/>
</dbReference>
<evidence type="ECO:0000256" key="5">
    <source>
        <dbReference type="PROSITE-ProRule" id="PRU00176"/>
    </source>
</evidence>
<evidence type="ECO:0000313" key="8">
    <source>
        <dbReference type="WBParaSite" id="TREG1_87390.1"/>
    </source>
</evidence>
<name>A0AA85KI41_TRIRE</name>
<dbReference type="Gene3D" id="4.10.640.40">
    <property type="entry name" value="Cytoplasmic polyadenylation element-binding protein, ZZ domain"/>
    <property type="match status" value="1"/>
</dbReference>
<accession>A0AA85KI41</accession>
<dbReference type="WBParaSite" id="TREG1_87390.1">
    <property type="protein sequence ID" value="TREG1_87390.1"/>
    <property type="gene ID" value="TREG1_87390"/>
</dbReference>